<gene>
    <name evidence="1" type="ORF">IAA69_03775</name>
</gene>
<reference evidence="1" key="1">
    <citation type="submission" date="2020-10" db="EMBL/GenBank/DDBJ databases">
        <authorList>
            <person name="Gilroy R."/>
        </authorList>
    </citation>
    <scope>NUCLEOTIDE SEQUENCE</scope>
    <source>
        <strain evidence="1">ChiGjej1B1-2707</strain>
    </source>
</reference>
<dbReference type="AlphaFoldDB" id="A0A9D0ZZV0"/>
<dbReference type="EMBL" id="DVGB01000045">
    <property type="protein sequence ID" value="HIR01362.1"/>
    <property type="molecule type" value="Genomic_DNA"/>
</dbReference>
<dbReference type="Proteomes" id="UP000824261">
    <property type="component" value="Unassembled WGS sequence"/>
</dbReference>
<comment type="caution">
    <text evidence="1">The sequence shown here is derived from an EMBL/GenBank/DDBJ whole genome shotgun (WGS) entry which is preliminary data.</text>
</comment>
<protein>
    <submittedName>
        <fullName evidence="1">Uncharacterized protein</fullName>
    </submittedName>
</protein>
<evidence type="ECO:0000313" key="1">
    <source>
        <dbReference type="EMBL" id="HIR01362.1"/>
    </source>
</evidence>
<organism evidence="1 2">
    <name type="scientific">Candidatus Aveggerthella stercoripullorum</name>
    <dbReference type="NCBI Taxonomy" id="2840688"/>
    <lineage>
        <taxon>Bacteria</taxon>
        <taxon>Bacillati</taxon>
        <taxon>Actinomycetota</taxon>
        <taxon>Coriobacteriia</taxon>
        <taxon>Eggerthellales</taxon>
        <taxon>Eggerthellaceae</taxon>
        <taxon>Eggerthellaceae incertae sedis</taxon>
        <taxon>Candidatus Aveggerthella</taxon>
    </lineage>
</organism>
<accession>A0A9D0ZZV0</accession>
<reference evidence="1" key="2">
    <citation type="journal article" date="2021" name="PeerJ">
        <title>Extensive microbial diversity within the chicken gut microbiome revealed by metagenomics and culture.</title>
        <authorList>
            <person name="Gilroy R."/>
            <person name="Ravi A."/>
            <person name="Getino M."/>
            <person name="Pursley I."/>
            <person name="Horton D.L."/>
            <person name="Alikhan N.F."/>
            <person name="Baker D."/>
            <person name="Gharbi K."/>
            <person name="Hall N."/>
            <person name="Watson M."/>
            <person name="Adriaenssens E.M."/>
            <person name="Foster-Nyarko E."/>
            <person name="Jarju S."/>
            <person name="Secka A."/>
            <person name="Antonio M."/>
            <person name="Oren A."/>
            <person name="Chaudhuri R.R."/>
            <person name="La Ragione R."/>
            <person name="Hildebrand F."/>
            <person name="Pallen M.J."/>
        </authorList>
    </citation>
    <scope>NUCLEOTIDE SEQUENCE</scope>
    <source>
        <strain evidence="1">ChiGjej1B1-2707</strain>
    </source>
</reference>
<sequence>MGLFDGGKSQEEKDLEKVARALETMRVKEPDGYVHAGCFKVSLMWGIDTTSMVIDGVLEFLQRNGREIVDVKQGLASGADASNALYTVLYR</sequence>
<proteinExistence type="predicted"/>
<name>A0A9D0ZZV0_9ACTN</name>
<evidence type="ECO:0000313" key="2">
    <source>
        <dbReference type="Proteomes" id="UP000824261"/>
    </source>
</evidence>